<organism evidence="1 2">
    <name type="scientific">Lagenidium giganteum</name>
    <dbReference type="NCBI Taxonomy" id="4803"/>
    <lineage>
        <taxon>Eukaryota</taxon>
        <taxon>Sar</taxon>
        <taxon>Stramenopiles</taxon>
        <taxon>Oomycota</taxon>
        <taxon>Peronosporomycetes</taxon>
        <taxon>Pythiales</taxon>
        <taxon>Pythiaceae</taxon>
    </lineage>
</organism>
<dbReference type="Proteomes" id="UP001146120">
    <property type="component" value="Unassembled WGS sequence"/>
</dbReference>
<name>A0AAV2YHZ6_9STRA</name>
<sequence length="51" mass="5583">WEVENANLKEFVTFMDDRSAIELMKATFGIYIGEVTGEATPGALGLHPGKK</sequence>
<reference evidence="1" key="1">
    <citation type="submission" date="2022-11" db="EMBL/GenBank/DDBJ databases">
        <authorList>
            <person name="Morgan W.R."/>
            <person name="Tartar A."/>
        </authorList>
    </citation>
    <scope>NUCLEOTIDE SEQUENCE</scope>
    <source>
        <strain evidence="1">ARSEF 373</strain>
    </source>
</reference>
<dbReference type="AlphaFoldDB" id="A0AAV2YHZ6"/>
<accession>A0AAV2YHZ6</accession>
<gene>
    <name evidence="1" type="ORF">N0F65_011313</name>
</gene>
<evidence type="ECO:0000313" key="1">
    <source>
        <dbReference type="EMBL" id="DAZ92908.1"/>
    </source>
</evidence>
<comment type="caution">
    <text evidence="1">The sequence shown here is derived from an EMBL/GenBank/DDBJ whole genome shotgun (WGS) entry which is preliminary data.</text>
</comment>
<dbReference type="EMBL" id="DAKRPA010000367">
    <property type="protein sequence ID" value="DAZ92908.1"/>
    <property type="molecule type" value="Genomic_DNA"/>
</dbReference>
<feature type="non-terminal residue" evidence="1">
    <location>
        <position position="1"/>
    </location>
</feature>
<keyword evidence="2" id="KW-1185">Reference proteome</keyword>
<protein>
    <submittedName>
        <fullName evidence="1">Uncharacterized protein</fullName>
    </submittedName>
</protein>
<reference evidence="1" key="2">
    <citation type="journal article" date="2023" name="Microbiol Resour">
        <title>Decontamination and Annotation of the Draft Genome Sequence of the Oomycete Lagenidium giganteum ARSEF 373.</title>
        <authorList>
            <person name="Morgan W.R."/>
            <person name="Tartar A."/>
        </authorList>
    </citation>
    <scope>NUCLEOTIDE SEQUENCE</scope>
    <source>
        <strain evidence="1">ARSEF 373</strain>
    </source>
</reference>
<evidence type="ECO:0000313" key="2">
    <source>
        <dbReference type="Proteomes" id="UP001146120"/>
    </source>
</evidence>
<proteinExistence type="predicted"/>